<keyword evidence="2 6" id="KW-0547">Nucleotide-binding</keyword>
<evidence type="ECO:0000256" key="4">
    <source>
        <dbReference type="ARBA" id="ARBA00047899"/>
    </source>
</evidence>
<evidence type="ECO:0000256" key="5">
    <source>
        <dbReference type="ARBA" id="ARBA00048679"/>
    </source>
</evidence>
<dbReference type="InterPro" id="IPR011009">
    <property type="entry name" value="Kinase-like_dom_sf"/>
</dbReference>
<keyword evidence="9" id="KW-0808">Transferase</keyword>
<proteinExistence type="inferred from homology"/>
<dbReference type="PROSITE" id="PS00107">
    <property type="entry name" value="PROTEIN_KINASE_ATP"/>
    <property type="match status" value="1"/>
</dbReference>
<dbReference type="SUPFAM" id="SSF56112">
    <property type="entry name" value="Protein kinase-like (PK-like)"/>
    <property type="match status" value="1"/>
</dbReference>
<dbReference type="EC" id="2.7.11.1" evidence="1"/>
<dbReference type="FunFam" id="1.10.510.10:FF:000592">
    <property type="entry name" value="CAMK family protein kinase"/>
    <property type="match status" value="1"/>
</dbReference>
<dbReference type="PANTHER" id="PTHR24346:SF75">
    <property type="entry name" value="AURORA KINASE"/>
    <property type="match status" value="1"/>
</dbReference>
<dbReference type="GO" id="GO:0005524">
    <property type="term" value="F:ATP binding"/>
    <property type="evidence" value="ECO:0007669"/>
    <property type="project" value="UniProtKB-UniRule"/>
</dbReference>
<evidence type="ECO:0000256" key="3">
    <source>
        <dbReference type="ARBA" id="ARBA00022840"/>
    </source>
</evidence>
<dbReference type="VEuPathDB" id="TrichDB:TRFO_30169"/>
<comment type="similarity">
    <text evidence="7">Belongs to the protein kinase superfamily.</text>
</comment>
<dbReference type="GO" id="GO:0005737">
    <property type="term" value="C:cytoplasm"/>
    <property type="evidence" value="ECO:0007669"/>
    <property type="project" value="TreeGrafter"/>
</dbReference>
<dbReference type="Proteomes" id="UP000179807">
    <property type="component" value="Unassembled WGS sequence"/>
</dbReference>
<dbReference type="AlphaFoldDB" id="A0A1J4JW56"/>
<comment type="catalytic activity">
    <reaction evidence="5">
        <text>L-seryl-[protein] + ATP = O-phospho-L-seryl-[protein] + ADP + H(+)</text>
        <dbReference type="Rhea" id="RHEA:17989"/>
        <dbReference type="Rhea" id="RHEA-COMP:9863"/>
        <dbReference type="Rhea" id="RHEA-COMP:11604"/>
        <dbReference type="ChEBI" id="CHEBI:15378"/>
        <dbReference type="ChEBI" id="CHEBI:29999"/>
        <dbReference type="ChEBI" id="CHEBI:30616"/>
        <dbReference type="ChEBI" id="CHEBI:83421"/>
        <dbReference type="ChEBI" id="CHEBI:456216"/>
        <dbReference type="EC" id="2.7.11.1"/>
    </reaction>
</comment>
<dbReference type="OrthoDB" id="193931at2759"/>
<reference evidence="9" key="1">
    <citation type="submission" date="2016-10" db="EMBL/GenBank/DDBJ databases">
        <authorList>
            <person name="Benchimol M."/>
            <person name="Almeida L.G."/>
            <person name="Vasconcelos A.T."/>
            <person name="Perreira-Neves A."/>
            <person name="Rosa I.A."/>
            <person name="Tasca T."/>
            <person name="Bogo M.R."/>
            <person name="de Souza W."/>
        </authorList>
    </citation>
    <scope>NUCLEOTIDE SEQUENCE [LARGE SCALE GENOMIC DNA]</scope>
    <source>
        <strain evidence="9">K</strain>
    </source>
</reference>
<name>A0A1J4JW56_9EUKA</name>
<comment type="catalytic activity">
    <reaction evidence="4">
        <text>L-threonyl-[protein] + ATP = O-phospho-L-threonyl-[protein] + ADP + H(+)</text>
        <dbReference type="Rhea" id="RHEA:46608"/>
        <dbReference type="Rhea" id="RHEA-COMP:11060"/>
        <dbReference type="Rhea" id="RHEA-COMP:11605"/>
        <dbReference type="ChEBI" id="CHEBI:15378"/>
        <dbReference type="ChEBI" id="CHEBI:30013"/>
        <dbReference type="ChEBI" id="CHEBI:30616"/>
        <dbReference type="ChEBI" id="CHEBI:61977"/>
        <dbReference type="ChEBI" id="CHEBI:456216"/>
        <dbReference type="EC" id="2.7.11.1"/>
    </reaction>
</comment>
<accession>A0A1J4JW56</accession>
<dbReference type="InterPro" id="IPR008271">
    <property type="entry name" value="Ser/Thr_kinase_AS"/>
</dbReference>
<keyword evidence="10" id="KW-1185">Reference proteome</keyword>
<comment type="caution">
    <text evidence="9">The sequence shown here is derived from an EMBL/GenBank/DDBJ whole genome shotgun (WGS) entry which is preliminary data.</text>
</comment>
<feature type="binding site" evidence="6">
    <location>
        <position position="43"/>
    </location>
    <ligand>
        <name>ATP</name>
        <dbReference type="ChEBI" id="CHEBI:30616"/>
    </ligand>
</feature>
<dbReference type="Gene3D" id="1.10.510.10">
    <property type="entry name" value="Transferase(Phosphotransferase) domain 1"/>
    <property type="match status" value="1"/>
</dbReference>
<dbReference type="SMART" id="SM00220">
    <property type="entry name" value="S_TKc"/>
    <property type="match status" value="1"/>
</dbReference>
<dbReference type="PANTHER" id="PTHR24346">
    <property type="entry name" value="MAP/MICROTUBULE AFFINITY-REGULATING KINASE"/>
    <property type="match status" value="1"/>
</dbReference>
<dbReference type="FunFam" id="3.30.200.20:FF:000042">
    <property type="entry name" value="Aurora kinase A"/>
    <property type="match status" value="1"/>
</dbReference>
<dbReference type="GO" id="GO:0035556">
    <property type="term" value="P:intracellular signal transduction"/>
    <property type="evidence" value="ECO:0007669"/>
    <property type="project" value="TreeGrafter"/>
</dbReference>
<gene>
    <name evidence="9" type="ORF">TRFO_30169</name>
</gene>
<feature type="domain" description="Protein kinase" evidence="8">
    <location>
        <begin position="14"/>
        <end position="267"/>
    </location>
</feature>
<dbReference type="GeneID" id="94841892"/>
<keyword evidence="7" id="KW-0723">Serine/threonine-protein kinase</keyword>
<dbReference type="RefSeq" id="XP_068355808.1">
    <property type="nucleotide sequence ID" value="XM_068507188.1"/>
</dbReference>
<evidence type="ECO:0000313" key="10">
    <source>
        <dbReference type="Proteomes" id="UP000179807"/>
    </source>
</evidence>
<evidence type="ECO:0000256" key="7">
    <source>
        <dbReference type="RuleBase" id="RU000304"/>
    </source>
</evidence>
<dbReference type="PROSITE" id="PS00108">
    <property type="entry name" value="PROTEIN_KINASE_ST"/>
    <property type="match status" value="1"/>
</dbReference>
<evidence type="ECO:0000256" key="2">
    <source>
        <dbReference type="ARBA" id="ARBA00022741"/>
    </source>
</evidence>
<dbReference type="GO" id="GO:0004674">
    <property type="term" value="F:protein serine/threonine kinase activity"/>
    <property type="evidence" value="ECO:0007669"/>
    <property type="project" value="UniProtKB-KW"/>
</dbReference>
<dbReference type="PROSITE" id="PS50011">
    <property type="entry name" value="PROTEIN_KINASE_DOM"/>
    <property type="match status" value="1"/>
</dbReference>
<keyword evidence="3 6" id="KW-0067">ATP-binding</keyword>
<evidence type="ECO:0000256" key="1">
    <source>
        <dbReference type="ARBA" id="ARBA00012513"/>
    </source>
</evidence>
<evidence type="ECO:0000259" key="8">
    <source>
        <dbReference type="PROSITE" id="PS50011"/>
    </source>
</evidence>
<dbReference type="Pfam" id="PF00069">
    <property type="entry name" value="Pkinase"/>
    <property type="match status" value="1"/>
</dbReference>
<dbReference type="CDD" id="cd14003">
    <property type="entry name" value="STKc_AMPK-like"/>
    <property type="match status" value="1"/>
</dbReference>
<protein>
    <recommendedName>
        <fullName evidence="1">non-specific serine/threonine protein kinase</fullName>
        <ecNumber evidence="1">2.7.11.1</ecNumber>
    </recommendedName>
</protein>
<evidence type="ECO:0000256" key="6">
    <source>
        <dbReference type="PROSITE-ProRule" id="PRU10141"/>
    </source>
</evidence>
<dbReference type="InterPro" id="IPR017441">
    <property type="entry name" value="Protein_kinase_ATP_BS"/>
</dbReference>
<dbReference type="EMBL" id="MLAK01000858">
    <property type="protein sequence ID" value="OHT02672.1"/>
    <property type="molecule type" value="Genomic_DNA"/>
</dbReference>
<keyword evidence="9" id="KW-0418">Kinase</keyword>
<evidence type="ECO:0000313" key="9">
    <source>
        <dbReference type="EMBL" id="OHT02672.1"/>
    </source>
</evidence>
<sequence length="463" mass="52305">MDDGIRPGSTIGSFVLERNIGSGAFASVWRGHHINSKSPVAIKVINKSTISTEVAQTRLQREIALLKQMEHPFIAEFFQVIEDPMSYYLVMEYVENGNLLDYVNSNGRLSEDQARRYFAQLVSCLEYLHCEKKVAHRDLKCENVLLDKYNNIRLIDFGLSNMFSDVCPQLSTACGSPAYAAPEMIKGNTYTIQADIWSAGILLFAIVAGHLPYDDDNVQRLLQKIVYTDVFYPSFLSPPLVDLLSKMICKDPEERITLDKIKEHPWFSQAEYYALLQQSCFDNIRNHDSNNEASIAESKIDREVIDKMTSLGVDCHQLHQSLLMGEFTELTALYRILLRAKTTEIMKDSMTKVQQNASPFMSPARLQTMPLMRPPPVNGKPIPLMPMPAANTNTPPPSVPMIQKKSPTFVQKPAFQTPLSGSQRVLKSPVLNNTANRRLSRPVAIRRPMNMPNPNNQLVSHEM</sequence>
<dbReference type="InterPro" id="IPR000719">
    <property type="entry name" value="Prot_kinase_dom"/>
</dbReference>
<organism evidence="9 10">
    <name type="scientific">Tritrichomonas foetus</name>
    <dbReference type="NCBI Taxonomy" id="1144522"/>
    <lineage>
        <taxon>Eukaryota</taxon>
        <taxon>Metamonada</taxon>
        <taxon>Parabasalia</taxon>
        <taxon>Tritrichomonadida</taxon>
        <taxon>Tritrichomonadidae</taxon>
        <taxon>Tritrichomonas</taxon>
    </lineage>
</organism>